<evidence type="ECO:0000259" key="8">
    <source>
        <dbReference type="Pfam" id="PF03772"/>
    </source>
</evidence>
<evidence type="ECO:0000256" key="6">
    <source>
        <dbReference type="SAM" id="MobiDB-lite"/>
    </source>
</evidence>
<dbReference type="Pfam" id="PF03772">
    <property type="entry name" value="Competence"/>
    <property type="match status" value="1"/>
</dbReference>
<proteinExistence type="predicted"/>
<feature type="domain" description="DUF4131" evidence="9">
    <location>
        <begin position="74"/>
        <end position="226"/>
    </location>
</feature>
<evidence type="ECO:0000256" key="5">
    <source>
        <dbReference type="ARBA" id="ARBA00023136"/>
    </source>
</evidence>
<feature type="region of interest" description="Disordered" evidence="6">
    <location>
        <begin position="1"/>
        <end position="22"/>
    </location>
</feature>
<evidence type="ECO:0000313" key="10">
    <source>
        <dbReference type="EMBL" id="MXO85376.1"/>
    </source>
</evidence>
<comment type="caution">
    <text evidence="10">The sequence shown here is derived from an EMBL/GenBank/DDBJ whole genome shotgun (WGS) entry which is preliminary data.</text>
</comment>
<dbReference type="EMBL" id="WTYW01000001">
    <property type="protein sequence ID" value="MXO85376.1"/>
    <property type="molecule type" value="Genomic_DNA"/>
</dbReference>
<keyword evidence="5 7" id="KW-0472">Membrane</keyword>
<feature type="transmembrane region" description="Helical" evidence="7">
    <location>
        <begin position="74"/>
        <end position="92"/>
    </location>
</feature>
<gene>
    <name evidence="10" type="ORF">GRI38_04975</name>
</gene>
<keyword evidence="4 7" id="KW-1133">Transmembrane helix</keyword>
<evidence type="ECO:0000259" key="9">
    <source>
        <dbReference type="Pfam" id="PF13567"/>
    </source>
</evidence>
<feature type="transmembrane region" description="Helical" evidence="7">
    <location>
        <begin position="375"/>
        <end position="392"/>
    </location>
</feature>
<evidence type="ECO:0000256" key="1">
    <source>
        <dbReference type="ARBA" id="ARBA00004651"/>
    </source>
</evidence>
<dbReference type="Proteomes" id="UP000433104">
    <property type="component" value="Unassembled WGS sequence"/>
</dbReference>
<comment type="subcellular location">
    <subcellularLocation>
        <location evidence="1">Cell membrane</location>
        <topology evidence="1">Multi-pass membrane protein</topology>
    </subcellularLocation>
</comment>
<dbReference type="PANTHER" id="PTHR30619:SF1">
    <property type="entry name" value="RECOMBINATION PROTEIN 2"/>
    <property type="match status" value="1"/>
</dbReference>
<feature type="transmembrane region" description="Helical" evidence="7">
    <location>
        <begin position="99"/>
        <end position="121"/>
    </location>
</feature>
<reference evidence="10 11" key="1">
    <citation type="submission" date="2019-12" db="EMBL/GenBank/DDBJ databases">
        <title>Genomic-based taxomic classification of the family Erythrobacteraceae.</title>
        <authorList>
            <person name="Xu L."/>
        </authorList>
    </citation>
    <scope>NUCLEOTIDE SEQUENCE [LARGE SCALE GENOMIC DNA]</scope>
    <source>
        <strain evidence="10 11">MCCC 1A09962</strain>
    </source>
</reference>
<feature type="transmembrane region" description="Helical" evidence="7">
    <location>
        <begin position="292"/>
        <end position="315"/>
    </location>
</feature>
<evidence type="ECO:0000256" key="4">
    <source>
        <dbReference type="ARBA" id="ARBA00022989"/>
    </source>
</evidence>
<accession>A0A844ZDZ1</accession>
<feature type="transmembrane region" description="Helical" evidence="7">
    <location>
        <begin position="464"/>
        <end position="490"/>
    </location>
</feature>
<sequence length="730" mass="80145">MGALQQHGDFEENAPWQHPRRTSRHWPIKAALSSTGDRLEEFLERSAFDRGPWLAVAMACGIASWFLLNTKAQWIGFATALGLLIFLSISVWRDRVERAALLLAVVSLGGMTLAGFGAVWARSAMVGQPAIERPMIEWFDGRVIERIEQPAEDRTRLVLAVTDRDTGLPRKIRVNLPQAKDSDEFREGAIVRLRARLMPPAGPMLPGSYDFARSAWFDGLAASGSVIGDVELVRRPPATSDISEMQRRLSAHVRTQVSGSAGHIAAAFASGDRGSIGKPDEIAMRDAGLTHLLSISGLHVSAVIGAAYFIALKLMALFPPIALRFRVPLMAAALAALAGIAYTVLTGAQVPTVRSCIAALLVLVALALGREPLSLRMIAVAAIAVMIAWPEAVIGPSFQMSFAAVIAIVSLHSLEPVRRFLAPREERWLVWFARRVMMLFTTGLVIEIALTPIVLYHFHRSGIYGAFANVVAIPLVTFVSMPAIAAALLLDLVGLGRPLWWLVGMSLDLLLWIAHHTANIPGAVRLIPQLALPAVLIFAFGALWMALWNGRARLLGIVPVSAAIVMFVFTTSPDVMISRDGRHVGIAGEGERLLVLRATQSGYTRDNFLELSGLEGEPLPFEQWDRARCSADFCLTTLEREGEIWQILVARSRNLVSERELSAACANVDIVIADRRLRRSCRPRWLKADRRMLEQAGGLSINLSNQTVERVADSQGDHGWWREDKRAFQR</sequence>
<name>A0A844ZDZ1_9SPHN</name>
<dbReference type="Pfam" id="PF13567">
    <property type="entry name" value="DUF4131"/>
    <property type="match status" value="1"/>
</dbReference>
<evidence type="ECO:0000256" key="2">
    <source>
        <dbReference type="ARBA" id="ARBA00022475"/>
    </source>
</evidence>
<dbReference type="InterPro" id="IPR004477">
    <property type="entry name" value="ComEC_N"/>
</dbReference>
<dbReference type="PANTHER" id="PTHR30619">
    <property type="entry name" value="DNA INTERNALIZATION/COMPETENCE PROTEIN COMEC/REC2"/>
    <property type="match status" value="1"/>
</dbReference>
<feature type="transmembrane region" description="Helical" evidence="7">
    <location>
        <begin position="436"/>
        <end position="458"/>
    </location>
</feature>
<dbReference type="InterPro" id="IPR025405">
    <property type="entry name" value="DUF4131"/>
</dbReference>
<feature type="transmembrane region" description="Helical" evidence="7">
    <location>
        <begin position="530"/>
        <end position="547"/>
    </location>
</feature>
<dbReference type="InterPro" id="IPR052159">
    <property type="entry name" value="Competence_DNA_uptake"/>
</dbReference>
<dbReference type="GO" id="GO:0005886">
    <property type="term" value="C:plasma membrane"/>
    <property type="evidence" value="ECO:0007669"/>
    <property type="project" value="UniProtKB-SubCell"/>
</dbReference>
<evidence type="ECO:0000313" key="11">
    <source>
        <dbReference type="Proteomes" id="UP000433104"/>
    </source>
</evidence>
<keyword evidence="11" id="KW-1185">Reference proteome</keyword>
<protein>
    <submittedName>
        <fullName evidence="10">DUF4131 domain-containing protein</fullName>
    </submittedName>
</protein>
<feature type="transmembrane region" description="Helical" evidence="7">
    <location>
        <begin position="327"/>
        <end position="345"/>
    </location>
</feature>
<feature type="transmembrane region" description="Helical" evidence="7">
    <location>
        <begin position="554"/>
        <end position="572"/>
    </location>
</feature>
<feature type="transmembrane region" description="Helical" evidence="7">
    <location>
        <begin position="351"/>
        <end position="368"/>
    </location>
</feature>
<evidence type="ECO:0000256" key="7">
    <source>
        <dbReference type="SAM" id="Phobius"/>
    </source>
</evidence>
<organism evidence="10 11">
    <name type="scientific">Parapontixanthobacter aurantiacus</name>
    <dbReference type="NCBI Taxonomy" id="1463599"/>
    <lineage>
        <taxon>Bacteria</taxon>
        <taxon>Pseudomonadati</taxon>
        <taxon>Pseudomonadota</taxon>
        <taxon>Alphaproteobacteria</taxon>
        <taxon>Sphingomonadales</taxon>
        <taxon>Erythrobacteraceae</taxon>
        <taxon>Parapontixanthobacter</taxon>
    </lineage>
</organism>
<dbReference type="OrthoDB" id="9790149at2"/>
<keyword evidence="2" id="KW-1003">Cell membrane</keyword>
<evidence type="ECO:0000256" key="3">
    <source>
        <dbReference type="ARBA" id="ARBA00022692"/>
    </source>
</evidence>
<dbReference type="AlphaFoldDB" id="A0A844ZDZ1"/>
<feature type="domain" description="ComEC/Rec2-related protein" evidence="8">
    <location>
        <begin position="270"/>
        <end position="550"/>
    </location>
</feature>
<dbReference type="NCBIfam" id="TIGR00360">
    <property type="entry name" value="ComEC_N-term"/>
    <property type="match status" value="1"/>
</dbReference>
<feature type="transmembrane region" description="Helical" evidence="7">
    <location>
        <begin position="51"/>
        <end position="68"/>
    </location>
</feature>
<keyword evidence="3 7" id="KW-0812">Transmembrane</keyword>